<dbReference type="PANTHER" id="PTHR40465:SF1">
    <property type="entry name" value="DUF6534 DOMAIN-CONTAINING PROTEIN"/>
    <property type="match status" value="1"/>
</dbReference>
<keyword evidence="2" id="KW-0472">Membrane</keyword>
<feature type="transmembrane region" description="Helical" evidence="2">
    <location>
        <begin position="95"/>
        <end position="118"/>
    </location>
</feature>
<keyword evidence="5" id="KW-1185">Reference proteome</keyword>
<dbReference type="InParanoid" id="A0A286UDC3"/>
<feature type="transmembrane region" description="Helical" evidence="2">
    <location>
        <begin position="166"/>
        <end position="188"/>
    </location>
</feature>
<gene>
    <name evidence="4" type="ORF">PNOK_0759400</name>
</gene>
<dbReference type="STRING" id="2282107.A0A286UDC3"/>
<dbReference type="OrthoDB" id="3263055at2759"/>
<organism evidence="4 5">
    <name type="scientific">Pyrrhoderma noxium</name>
    <dbReference type="NCBI Taxonomy" id="2282107"/>
    <lineage>
        <taxon>Eukaryota</taxon>
        <taxon>Fungi</taxon>
        <taxon>Dikarya</taxon>
        <taxon>Basidiomycota</taxon>
        <taxon>Agaricomycotina</taxon>
        <taxon>Agaricomycetes</taxon>
        <taxon>Hymenochaetales</taxon>
        <taxon>Hymenochaetaceae</taxon>
        <taxon>Pyrrhoderma</taxon>
    </lineage>
</organism>
<dbReference type="Pfam" id="PF20152">
    <property type="entry name" value="DUF6534"/>
    <property type="match status" value="1"/>
</dbReference>
<feature type="transmembrane region" description="Helical" evidence="2">
    <location>
        <begin position="125"/>
        <end position="146"/>
    </location>
</feature>
<evidence type="ECO:0000259" key="3">
    <source>
        <dbReference type="Pfam" id="PF20152"/>
    </source>
</evidence>
<dbReference type="Proteomes" id="UP000217199">
    <property type="component" value="Unassembled WGS sequence"/>
</dbReference>
<comment type="caution">
    <text evidence="4">The sequence shown here is derived from an EMBL/GenBank/DDBJ whole genome shotgun (WGS) entry which is preliminary data.</text>
</comment>
<feature type="transmembrane region" description="Helical" evidence="2">
    <location>
        <begin position="223"/>
        <end position="247"/>
    </location>
</feature>
<evidence type="ECO:0000313" key="5">
    <source>
        <dbReference type="Proteomes" id="UP000217199"/>
    </source>
</evidence>
<proteinExistence type="predicted"/>
<dbReference type="AlphaFoldDB" id="A0A286UDC3"/>
<name>A0A286UDC3_9AGAM</name>
<keyword evidence="2" id="KW-1133">Transmembrane helix</keyword>
<sequence length="346" mass="38716">MSNSTTATIVPVLDNTMGVLFVGVLLGMALWGAGCVQVYYYYNRYPKDELWIKCLVFVVWALDTTHQGMITHTAYTYLVTEYGNLNFLGIIVPTLLYEVIISAIICLFVQSFFVLRIWKLSHKNIYITVVLLALVLAEFLSCAIYTEKALKLKTYQNLAKIVNLSRTINVLSAASDVAIAMALIWLLQQSRTGFRRSDNMINRLILFSLNTGLLTSLDAIMSLVTITVFPTTFIYIMFFVTISRLYTNSLMATLNSRKSLSGGLGDESTGDASSNQRYRARAVEIEAPSTLKFDQGINSRGLSIKVNTESETMRDENVKRSAPSADSETDVHYFDDSKSAYPMSDM</sequence>
<keyword evidence="2" id="KW-0812">Transmembrane</keyword>
<evidence type="ECO:0000256" key="2">
    <source>
        <dbReference type="SAM" id="Phobius"/>
    </source>
</evidence>
<dbReference type="InterPro" id="IPR045339">
    <property type="entry name" value="DUF6534"/>
</dbReference>
<dbReference type="PANTHER" id="PTHR40465">
    <property type="entry name" value="CHROMOSOME 1, WHOLE GENOME SHOTGUN SEQUENCE"/>
    <property type="match status" value="1"/>
</dbReference>
<evidence type="ECO:0000313" key="4">
    <source>
        <dbReference type="EMBL" id="PAV17529.1"/>
    </source>
</evidence>
<dbReference type="EMBL" id="NBII01000007">
    <property type="protein sequence ID" value="PAV17529.1"/>
    <property type="molecule type" value="Genomic_DNA"/>
</dbReference>
<reference evidence="4 5" key="1">
    <citation type="journal article" date="2017" name="Mol. Ecol.">
        <title>Comparative and population genomic landscape of Phellinus noxius: A hypervariable fungus causing root rot in trees.</title>
        <authorList>
            <person name="Chung C.L."/>
            <person name="Lee T.J."/>
            <person name="Akiba M."/>
            <person name="Lee H.H."/>
            <person name="Kuo T.H."/>
            <person name="Liu D."/>
            <person name="Ke H.M."/>
            <person name="Yokoi T."/>
            <person name="Roa M.B."/>
            <person name="Lu M.J."/>
            <person name="Chang Y.Y."/>
            <person name="Ann P.J."/>
            <person name="Tsai J.N."/>
            <person name="Chen C.Y."/>
            <person name="Tzean S.S."/>
            <person name="Ota Y."/>
            <person name="Hattori T."/>
            <person name="Sahashi N."/>
            <person name="Liou R.F."/>
            <person name="Kikuchi T."/>
            <person name="Tsai I.J."/>
        </authorList>
    </citation>
    <scope>NUCLEOTIDE SEQUENCE [LARGE SCALE GENOMIC DNA]</scope>
    <source>
        <strain evidence="4 5">FFPRI411160</strain>
    </source>
</reference>
<feature type="transmembrane region" description="Helical" evidence="2">
    <location>
        <begin position="20"/>
        <end position="42"/>
    </location>
</feature>
<protein>
    <recommendedName>
        <fullName evidence="3">DUF6534 domain-containing protein</fullName>
    </recommendedName>
</protein>
<evidence type="ECO:0000256" key="1">
    <source>
        <dbReference type="SAM" id="MobiDB-lite"/>
    </source>
</evidence>
<feature type="compositionally biased region" description="Basic and acidic residues" evidence="1">
    <location>
        <begin position="329"/>
        <end position="338"/>
    </location>
</feature>
<feature type="region of interest" description="Disordered" evidence="1">
    <location>
        <begin position="304"/>
        <end position="346"/>
    </location>
</feature>
<feature type="domain" description="DUF6534" evidence="3">
    <location>
        <begin position="172"/>
        <end position="259"/>
    </location>
</feature>
<accession>A0A286UDC3</accession>